<dbReference type="RefSeq" id="WP_176353229.1">
    <property type="nucleotide sequence ID" value="NZ_JABWDU010000002.1"/>
</dbReference>
<evidence type="ECO:0000259" key="9">
    <source>
        <dbReference type="Pfam" id="PF12804"/>
    </source>
</evidence>
<evidence type="ECO:0000256" key="6">
    <source>
        <dbReference type="ARBA" id="ARBA00023134"/>
    </source>
</evidence>
<dbReference type="EMBL" id="JABWDU010000002">
    <property type="protein sequence ID" value="NVD38742.1"/>
    <property type="molecule type" value="Genomic_DNA"/>
</dbReference>
<dbReference type="GO" id="GO:0061603">
    <property type="term" value="F:molybdenum cofactor guanylyltransferase activity"/>
    <property type="evidence" value="ECO:0007669"/>
    <property type="project" value="UniProtKB-EC"/>
</dbReference>
<evidence type="ECO:0000256" key="5">
    <source>
        <dbReference type="ARBA" id="ARBA00022842"/>
    </source>
</evidence>
<comment type="domain">
    <text evidence="8">The N-terminal domain determines nucleotide recognition and specific binding, while the C-terminal domain determines the specific binding to the target protein.</text>
</comment>
<keyword evidence="1 8" id="KW-0963">Cytoplasm</keyword>
<dbReference type="AlphaFoldDB" id="A0A7Y6Q447"/>
<keyword evidence="2 8" id="KW-0808">Transferase</keyword>
<dbReference type="GO" id="GO:0005525">
    <property type="term" value="F:GTP binding"/>
    <property type="evidence" value="ECO:0007669"/>
    <property type="project" value="UniProtKB-UniRule"/>
</dbReference>
<proteinExistence type="inferred from homology"/>
<feature type="binding site" evidence="8">
    <location>
        <begin position="19"/>
        <end position="21"/>
    </location>
    <ligand>
        <name>GTP</name>
        <dbReference type="ChEBI" id="CHEBI:37565"/>
    </ligand>
</feature>
<accession>A0A7Y6Q447</accession>
<dbReference type="InterPro" id="IPR029044">
    <property type="entry name" value="Nucleotide-diphossugar_trans"/>
</dbReference>
<dbReference type="Proteomes" id="UP000520198">
    <property type="component" value="Unassembled WGS sequence"/>
</dbReference>
<comment type="catalytic activity">
    <reaction evidence="8">
        <text>Mo-molybdopterin + GTP + H(+) = Mo-molybdopterin guanine dinucleotide + diphosphate</text>
        <dbReference type="Rhea" id="RHEA:34243"/>
        <dbReference type="ChEBI" id="CHEBI:15378"/>
        <dbReference type="ChEBI" id="CHEBI:33019"/>
        <dbReference type="ChEBI" id="CHEBI:37565"/>
        <dbReference type="ChEBI" id="CHEBI:71302"/>
        <dbReference type="ChEBI" id="CHEBI:71310"/>
        <dbReference type="EC" id="2.7.7.77"/>
    </reaction>
</comment>
<dbReference type="GO" id="GO:1902758">
    <property type="term" value="P:bis(molybdopterin guanine dinucleotide)molybdenum biosynthetic process"/>
    <property type="evidence" value="ECO:0007669"/>
    <property type="project" value="TreeGrafter"/>
</dbReference>
<dbReference type="GO" id="GO:0005737">
    <property type="term" value="C:cytoplasm"/>
    <property type="evidence" value="ECO:0007669"/>
    <property type="project" value="UniProtKB-SubCell"/>
</dbReference>
<feature type="binding site" evidence="8">
    <location>
        <position position="76"/>
    </location>
    <ligand>
        <name>GTP</name>
        <dbReference type="ChEBI" id="CHEBI:37565"/>
    </ligand>
</feature>
<keyword evidence="4 8" id="KW-0547">Nucleotide-binding</keyword>
<keyword evidence="5 8" id="KW-0460">Magnesium</keyword>
<dbReference type="Pfam" id="PF12804">
    <property type="entry name" value="NTP_transf_3"/>
    <property type="match status" value="1"/>
</dbReference>
<dbReference type="SUPFAM" id="SSF53448">
    <property type="entry name" value="Nucleotide-diphospho-sugar transferases"/>
    <property type="match status" value="1"/>
</dbReference>
<dbReference type="InterPro" id="IPR013482">
    <property type="entry name" value="Molybde_CF_guanTrfase"/>
</dbReference>
<comment type="subcellular location">
    <subcellularLocation>
        <location evidence="8">Cytoplasm</location>
    </subcellularLocation>
</comment>
<evidence type="ECO:0000313" key="11">
    <source>
        <dbReference type="Proteomes" id="UP000520198"/>
    </source>
</evidence>
<dbReference type="Gene3D" id="3.90.550.10">
    <property type="entry name" value="Spore Coat Polysaccharide Biosynthesis Protein SpsA, Chain A"/>
    <property type="match status" value="1"/>
</dbReference>
<keyword evidence="11" id="KW-1185">Reference proteome</keyword>
<evidence type="ECO:0000256" key="4">
    <source>
        <dbReference type="ARBA" id="ARBA00022741"/>
    </source>
</evidence>
<dbReference type="InterPro" id="IPR025877">
    <property type="entry name" value="MobA-like_NTP_Trfase"/>
</dbReference>
<feature type="binding site" evidence="8">
    <location>
        <position position="111"/>
    </location>
    <ligand>
        <name>GTP</name>
        <dbReference type="ChEBI" id="CHEBI:37565"/>
    </ligand>
</feature>
<sequence>MPQAETEEHTHPAWPAVILAGGLSRRMGRPKPALHLGGQTMLARIIGRLEPQAGHIAVNLNGAGQATIDGNPVIGDTVPGFLGPLAGVLAAMRHVAATTPAATHVLVVPTDTPFFPQDLSQRLTEAMTTRDQIAVASSGGALHPLFALWPVSLADDLEQWVTTDPKRRVRAFIERHPSVTVDFPMADTAGGSFDPFFNINTPDDLLQAEEWLRVLGENGG</sequence>
<comment type="function">
    <text evidence="8">Transfers a GMP moiety from GTP to Mo-molybdopterin (Mo-MPT) cofactor (Moco or molybdenum cofactor) to form Mo-molybdopterin guanine dinucleotide (Mo-MGD) cofactor.</text>
</comment>
<organism evidence="10 11">
    <name type="scientific">Ensifer oleiphilus</name>
    <dbReference type="NCBI Taxonomy" id="2742698"/>
    <lineage>
        <taxon>Bacteria</taxon>
        <taxon>Pseudomonadati</taxon>
        <taxon>Pseudomonadota</taxon>
        <taxon>Alphaproteobacteria</taxon>
        <taxon>Hyphomicrobiales</taxon>
        <taxon>Rhizobiaceae</taxon>
        <taxon>Sinorhizobium/Ensifer group</taxon>
        <taxon>Ensifer</taxon>
    </lineage>
</organism>
<dbReference type="NCBIfam" id="TIGR02665">
    <property type="entry name" value="molyb_mobA"/>
    <property type="match status" value="1"/>
</dbReference>
<keyword evidence="6 8" id="KW-0342">GTP-binding</keyword>
<feature type="domain" description="MobA-like NTP transferase" evidence="9">
    <location>
        <begin position="16"/>
        <end position="177"/>
    </location>
</feature>
<dbReference type="HAMAP" id="MF_00316">
    <property type="entry name" value="MobA"/>
    <property type="match status" value="1"/>
</dbReference>
<feature type="binding site" evidence="8">
    <location>
        <position position="31"/>
    </location>
    <ligand>
        <name>GTP</name>
        <dbReference type="ChEBI" id="CHEBI:37565"/>
    </ligand>
</feature>
<reference evidence="10 11" key="1">
    <citation type="submission" date="2020-06" db="EMBL/GenBank/DDBJ databases">
        <authorList>
            <person name="Grouzdev D.S."/>
        </authorList>
    </citation>
    <scope>NUCLEOTIDE SEQUENCE [LARGE SCALE GENOMIC DNA]</scope>
    <source>
        <strain evidence="10 11">HO-A22</strain>
    </source>
</reference>
<comment type="similarity">
    <text evidence="8">Belongs to the MobA family.</text>
</comment>
<evidence type="ECO:0000256" key="7">
    <source>
        <dbReference type="ARBA" id="ARBA00023150"/>
    </source>
</evidence>
<gene>
    <name evidence="8 10" type="primary">mobA</name>
    <name evidence="10" type="ORF">HT585_07750</name>
</gene>
<dbReference type="PANTHER" id="PTHR19136:SF81">
    <property type="entry name" value="MOLYBDENUM COFACTOR GUANYLYLTRANSFERASE"/>
    <property type="match status" value="1"/>
</dbReference>
<evidence type="ECO:0000256" key="2">
    <source>
        <dbReference type="ARBA" id="ARBA00022679"/>
    </source>
</evidence>
<evidence type="ECO:0000313" key="10">
    <source>
        <dbReference type="EMBL" id="NVD38742.1"/>
    </source>
</evidence>
<protein>
    <recommendedName>
        <fullName evidence="8">Molybdenum cofactor guanylyltransferase</fullName>
        <shortName evidence="8">MoCo guanylyltransferase</shortName>
        <ecNumber evidence="8">2.7.7.77</ecNumber>
    </recommendedName>
    <alternativeName>
        <fullName evidence="8">GTP:molybdopterin guanylyltransferase</fullName>
    </alternativeName>
    <alternativeName>
        <fullName evidence="8">Mo-MPT guanylyltransferase</fullName>
    </alternativeName>
    <alternativeName>
        <fullName evidence="8">Molybdopterin guanylyltransferase</fullName>
    </alternativeName>
    <alternativeName>
        <fullName evidence="8">Molybdopterin-guanine dinucleotide synthase</fullName>
        <shortName evidence="8">MGD synthase</shortName>
    </alternativeName>
</protein>
<evidence type="ECO:0000256" key="8">
    <source>
        <dbReference type="HAMAP-Rule" id="MF_00316"/>
    </source>
</evidence>
<feature type="binding site" evidence="8">
    <location>
        <position position="59"/>
    </location>
    <ligand>
        <name>GTP</name>
        <dbReference type="ChEBI" id="CHEBI:37565"/>
    </ligand>
</feature>
<comment type="subunit">
    <text evidence="8">Monomer.</text>
</comment>
<comment type="caution">
    <text evidence="10">The sequence shown here is derived from an EMBL/GenBank/DDBJ whole genome shotgun (WGS) entry which is preliminary data.</text>
</comment>
<dbReference type="GO" id="GO:0046872">
    <property type="term" value="F:metal ion binding"/>
    <property type="evidence" value="ECO:0007669"/>
    <property type="project" value="UniProtKB-KW"/>
</dbReference>
<evidence type="ECO:0000256" key="3">
    <source>
        <dbReference type="ARBA" id="ARBA00022723"/>
    </source>
</evidence>
<dbReference type="EC" id="2.7.7.77" evidence="8"/>
<evidence type="ECO:0000256" key="1">
    <source>
        <dbReference type="ARBA" id="ARBA00022490"/>
    </source>
</evidence>
<dbReference type="CDD" id="cd02503">
    <property type="entry name" value="MobA"/>
    <property type="match status" value="1"/>
</dbReference>
<keyword evidence="7 8" id="KW-0501">Molybdenum cofactor biosynthesis</keyword>
<name>A0A7Y6Q447_9HYPH</name>
<keyword evidence="10" id="KW-0548">Nucleotidyltransferase</keyword>
<comment type="cofactor">
    <cofactor evidence="8">
        <name>Mg(2+)</name>
        <dbReference type="ChEBI" id="CHEBI:18420"/>
    </cofactor>
</comment>
<keyword evidence="3 8" id="KW-0479">Metal-binding</keyword>
<feature type="binding site" evidence="8">
    <location>
        <position position="111"/>
    </location>
    <ligand>
        <name>Mg(2+)</name>
        <dbReference type="ChEBI" id="CHEBI:18420"/>
    </ligand>
</feature>
<dbReference type="PANTHER" id="PTHR19136">
    <property type="entry name" value="MOLYBDENUM COFACTOR GUANYLYLTRANSFERASE"/>
    <property type="match status" value="1"/>
</dbReference>